<organism evidence="1">
    <name type="scientific">uncultured Chthoniobacterales bacterium</name>
    <dbReference type="NCBI Taxonomy" id="1836801"/>
    <lineage>
        <taxon>Bacteria</taxon>
        <taxon>Pseudomonadati</taxon>
        <taxon>Verrucomicrobiota</taxon>
        <taxon>Spartobacteria</taxon>
        <taxon>Chthoniobacterales</taxon>
        <taxon>environmental samples</taxon>
    </lineage>
</organism>
<dbReference type="Pfam" id="PF14224">
    <property type="entry name" value="DUF4331"/>
    <property type="match status" value="2"/>
</dbReference>
<dbReference type="AlphaFoldDB" id="A0A6J4J6F4"/>
<reference evidence="1" key="1">
    <citation type="submission" date="2020-02" db="EMBL/GenBank/DDBJ databases">
        <authorList>
            <person name="Meier V. D."/>
        </authorList>
    </citation>
    <scope>NUCLEOTIDE SEQUENCE</scope>
    <source>
        <strain evidence="1">AVDCRST_MAG42</strain>
    </source>
</reference>
<accession>A0A6J4J6F4</accession>
<evidence type="ECO:0008006" key="2">
    <source>
        <dbReference type="Google" id="ProtNLM"/>
    </source>
</evidence>
<dbReference type="InterPro" id="IPR025566">
    <property type="entry name" value="DUF4331"/>
</dbReference>
<name>A0A6J4J6F4_9BACT</name>
<protein>
    <recommendedName>
        <fullName evidence="2">DUF4331 domain-containing protein</fullName>
    </recommendedName>
</protein>
<proteinExistence type="predicted"/>
<sequence>MHSRVTLSKRKRPKAFYAATSGQFRRVTAVALAVAAALTHPVRASDHQDTPQAEIYQRLDISDVYAFPGSSEDRIALVMTTHALLTSAETPAARFDATALYEFKIDNTGDHVADLVIQFSFENLQGGGQRVALRGPGAPVKTGRQSALIKESPDIVANINTVATIGAGATQVALFAGPRDDPAYLDLDQSFRIQPDRRPSRGPLAAIGPAPEANAFRAKCTNGVFNAGQAQFDQTRGCAADYLRTFNTMAIVIELPESAVTGGATNIRMWATTSLPGERPGTFDQFDRAANPWISNFFLEKREHEHFNNSTPNEDVARFRPAIARFVAASAGRDLAYANSVASTVTPDVLLVRTDKVGGGPFGPNVGWLTYVFDPANGYGGRKLQGDDVIDKMLSIVFGNAFGNNNNVSPGLVRDNVDADEKADSATFPYIATPN</sequence>
<gene>
    <name evidence="1" type="ORF">AVDCRST_MAG42-3107</name>
</gene>
<evidence type="ECO:0000313" key="1">
    <source>
        <dbReference type="EMBL" id="CAA9268316.1"/>
    </source>
</evidence>
<dbReference type="EMBL" id="CADCTA010000115">
    <property type="protein sequence ID" value="CAA9268316.1"/>
    <property type="molecule type" value="Genomic_DNA"/>
</dbReference>